<evidence type="ECO:0000256" key="3">
    <source>
        <dbReference type="ARBA" id="ARBA00022552"/>
    </source>
</evidence>
<feature type="non-terminal residue" evidence="11">
    <location>
        <position position="1"/>
    </location>
</feature>
<proteinExistence type="inferred from homology"/>
<evidence type="ECO:0000259" key="10">
    <source>
        <dbReference type="Pfam" id="PF25467"/>
    </source>
</evidence>
<evidence type="ECO:0000256" key="6">
    <source>
        <dbReference type="ARBA" id="ARBA00022777"/>
    </source>
</evidence>
<keyword evidence="8" id="KW-0539">Nucleus</keyword>
<dbReference type="GO" id="GO:0051731">
    <property type="term" value="F:polynucleotide 5'-hydroxyl-kinase activity"/>
    <property type="evidence" value="ECO:0007669"/>
    <property type="project" value="InterPro"/>
</dbReference>
<feature type="domain" description="NOL9 C-terminal" evidence="10">
    <location>
        <begin position="198"/>
        <end position="303"/>
    </location>
</feature>
<comment type="subcellular location">
    <subcellularLocation>
        <location evidence="1">Nucleus</location>
        <location evidence="1">Nucleolus</location>
    </subcellularLocation>
</comment>
<dbReference type="PANTHER" id="PTHR12755">
    <property type="entry name" value="CLEAVAGE/POLYADENYLATION FACTOR IA SUBUNIT CLP1P"/>
    <property type="match status" value="1"/>
</dbReference>
<dbReference type="STRING" id="456900.A0A151I9G5"/>
<dbReference type="PANTHER" id="PTHR12755:SF3">
    <property type="entry name" value="POLYNUCLEOTIDE 5'-HYDROXYL-KINASE NOL9"/>
    <property type="match status" value="1"/>
</dbReference>
<dbReference type="GO" id="GO:0000448">
    <property type="term" value="P:cleavage in ITS2 between 5.8S rRNA and LSU-rRNA of tricistronic rRNA transcript (SSU-rRNA, 5.8S rRNA, LSU-rRNA)"/>
    <property type="evidence" value="ECO:0007669"/>
    <property type="project" value="TreeGrafter"/>
</dbReference>
<evidence type="ECO:0000256" key="7">
    <source>
        <dbReference type="ARBA" id="ARBA00022840"/>
    </source>
</evidence>
<dbReference type="InterPro" id="IPR045116">
    <property type="entry name" value="Clp1/Grc3"/>
</dbReference>
<protein>
    <submittedName>
        <fullName evidence="11">Polynucleotide 5'-hydroxyl-kinase NOL9</fullName>
    </submittedName>
</protein>
<dbReference type="Pfam" id="PF16575">
    <property type="entry name" value="CLP1_P"/>
    <property type="match status" value="1"/>
</dbReference>
<keyword evidence="5" id="KW-0547">Nucleotide-binding</keyword>
<dbReference type="SUPFAM" id="SSF52540">
    <property type="entry name" value="P-loop containing nucleoside triphosphate hydrolases"/>
    <property type="match status" value="1"/>
</dbReference>
<organism evidence="11 12">
    <name type="scientific">Cyphomyrmex costatus</name>
    <dbReference type="NCBI Taxonomy" id="456900"/>
    <lineage>
        <taxon>Eukaryota</taxon>
        <taxon>Metazoa</taxon>
        <taxon>Ecdysozoa</taxon>
        <taxon>Arthropoda</taxon>
        <taxon>Hexapoda</taxon>
        <taxon>Insecta</taxon>
        <taxon>Pterygota</taxon>
        <taxon>Neoptera</taxon>
        <taxon>Endopterygota</taxon>
        <taxon>Hymenoptera</taxon>
        <taxon>Apocrita</taxon>
        <taxon>Aculeata</taxon>
        <taxon>Formicoidea</taxon>
        <taxon>Formicidae</taxon>
        <taxon>Myrmicinae</taxon>
        <taxon>Cyphomyrmex</taxon>
    </lineage>
</organism>
<dbReference type="InterPro" id="IPR032319">
    <property type="entry name" value="CLP1_P"/>
</dbReference>
<dbReference type="AlphaFoldDB" id="A0A151I9G5"/>
<dbReference type="Proteomes" id="UP000078542">
    <property type="component" value="Unassembled WGS sequence"/>
</dbReference>
<evidence type="ECO:0000256" key="4">
    <source>
        <dbReference type="ARBA" id="ARBA00022679"/>
    </source>
</evidence>
<evidence type="ECO:0000256" key="1">
    <source>
        <dbReference type="ARBA" id="ARBA00004604"/>
    </source>
</evidence>
<keyword evidence="4" id="KW-0808">Transferase</keyword>
<dbReference type="GO" id="GO:0005524">
    <property type="term" value="F:ATP binding"/>
    <property type="evidence" value="ECO:0007669"/>
    <property type="project" value="UniProtKB-KW"/>
</dbReference>
<keyword evidence="3" id="KW-0698">rRNA processing</keyword>
<evidence type="ECO:0000256" key="2">
    <source>
        <dbReference type="ARBA" id="ARBA00011003"/>
    </source>
</evidence>
<accession>A0A151I9G5</accession>
<dbReference type="Pfam" id="PF25467">
    <property type="entry name" value="NOL9_C"/>
    <property type="match status" value="1"/>
</dbReference>
<reference evidence="11 12" key="1">
    <citation type="submission" date="2016-03" db="EMBL/GenBank/DDBJ databases">
        <title>Cyphomyrmex costatus WGS genome.</title>
        <authorList>
            <person name="Nygaard S."/>
            <person name="Hu H."/>
            <person name="Boomsma J."/>
            <person name="Zhang G."/>
        </authorList>
    </citation>
    <scope>NUCLEOTIDE SEQUENCE [LARGE SCALE GENOMIC DNA]</scope>
    <source>
        <strain evidence="11">MS0001</strain>
        <tissue evidence="11">Whole body</tissue>
    </source>
</reference>
<keyword evidence="6 11" id="KW-0418">Kinase</keyword>
<comment type="similarity">
    <text evidence="2">Belongs to the Clp1 family. NOL9/GRC3 subfamily.</text>
</comment>
<dbReference type="InterPro" id="IPR027417">
    <property type="entry name" value="P-loop_NTPase"/>
</dbReference>
<dbReference type="GO" id="GO:0005730">
    <property type="term" value="C:nucleolus"/>
    <property type="evidence" value="ECO:0007669"/>
    <property type="project" value="UniProtKB-SubCell"/>
</dbReference>
<keyword evidence="7" id="KW-0067">ATP-binding</keyword>
<gene>
    <name evidence="11" type="ORF">ALC62_13616</name>
</gene>
<evidence type="ECO:0000259" key="9">
    <source>
        <dbReference type="Pfam" id="PF16575"/>
    </source>
</evidence>
<dbReference type="Gene3D" id="3.40.50.300">
    <property type="entry name" value="P-loop containing nucleotide triphosphate hydrolases"/>
    <property type="match status" value="1"/>
</dbReference>
<evidence type="ECO:0000256" key="5">
    <source>
        <dbReference type="ARBA" id="ARBA00022741"/>
    </source>
</evidence>
<dbReference type="EMBL" id="KQ978274">
    <property type="protein sequence ID" value="KYM95710.1"/>
    <property type="molecule type" value="Genomic_DNA"/>
</dbReference>
<name>A0A151I9G5_9HYME</name>
<evidence type="ECO:0000256" key="8">
    <source>
        <dbReference type="ARBA" id="ARBA00023242"/>
    </source>
</evidence>
<sequence>TLFLDTHFSYFKLFPKVTNPHYFSWTDPRRAEIILQAKLCLEQYNFKYKRLIISPYITDIAEKMLNHWRENEWSCTLIAGGKSVGKSTSIRCLINSLLATSKKVVLIDVDPGQAECTPPGCISCSWTFCDETFIDWNRPCEHDFCMIYSEVEIARKNEFNIEPYQRRELLMLSYLSSIVHNKNDSIQCNTELSFNINEVVPYMASFSSLCIIPQRLFGIPASHALNVINGNIVALCGIDLTKESPEKSIDISNFQVLTQRSPLCTCYGFGIIRGIDMERQEVFIITPLPISIMQYVNCLVGCMPVPPTLLKLHQGAPYVGGNATLPTSREPRRGYFRMRYQNKNKSSKSE</sequence>
<evidence type="ECO:0000313" key="11">
    <source>
        <dbReference type="EMBL" id="KYM95710.1"/>
    </source>
</evidence>
<keyword evidence="12" id="KW-1185">Reference proteome</keyword>
<feature type="domain" description="Clp1 P-loop" evidence="9">
    <location>
        <begin position="80"/>
        <end position="139"/>
    </location>
</feature>
<dbReference type="InterPro" id="IPR057570">
    <property type="entry name" value="NOL9_C"/>
</dbReference>
<evidence type="ECO:0000313" key="12">
    <source>
        <dbReference type="Proteomes" id="UP000078542"/>
    </source>
</evidence>